<organism evidence="2 3">
    <name type="scientific">Blepharisma stoltei</name>
    <dbReference type="NCBI Taxonomy" id="1481888"/>
    <lineage>
        <taxon>Eukaryota</taxon>
        <taxon>Sar</taxon>
        <taxon>Alveolata</taxon>
        <taxon>Ciliophora</taxon>
        <taxon>Postciliodesmatophora</taxon>
        <taxon>Heterotrichea</taxon>
        <taxon>Heterotrichida</taxon>
        <taxon>Blepharismidae</taxon>
        <taxon>Blepharisma</taxon>
    </lineage>
</organism>
<feature type="region of interest" description="Disordered" evidence="1">
    <location>
        <begin position="1"/>
        <end position="32"/>
    </location>
</feature>
<comment type="caution">
    <text evidence="2">The sequence shown here is derived from an EMBL/GenBank/DDBJ whole genome shotgun (WGS) entry which is preliminary data.</text>
</comment>
<sequence length="193" mass="22864">MEFGHLSPDNAHSPNKHYKIKREFRTSTPSPRVENANIKQITSRIKRKSHSPSMQISGEFESPHRKSLLLNLDYFRKTFQNERNCSSNVFKRRKHNSIVDRLKSYNLLFQDEEKDTTPTTPDVSIKQLHKKLMLSHHIPKSPIGKRTDELMSRLKEDYLKNKEELHKRLVTSLPKSVKSFNMQHQQKKFKPKF</sequence>
<evidence type="ECO:0000313" key="3">
    <source>
        <dbReference type="Proteomes" id="UP001162131"/>
    </source>
</evidence>
<reference evidence="2" key="1">
    <citation type="submission" date="2021-09" db="EMBL/GenBank/DDBJ databases">
        <authorList>
            <consortium name="AG Swart"/>
            <person name="Singh M."/>
            <person name="Singh A."/>
            <person name="Seah K."/>
            <person name="Emmerich C."/>
        </authorList>
    </citation>
    <scope>NUCLEOTIDE SEQUENCE</scope>
    <source>
        <strain evidence="2">ATCC30299</strain>
    </source>
</reference>
<dbReference type="EMBL" id="CAJZBQ010000022">
    <property type="protein sequence ID" value="CAG9319354.1"/>
    <property type="molecule type" value="Genomic_DNA"/>
</dbReference>
<dbReference type="Proteomes" id="UP001162131">
    <property type="component" value="Unassembled WGS sequence"/>
</dbReference>
<gene>
    <name evidence="2" type="ORF">BSTOLATCC_MIC23562</name>
</gene>
<evidence type="ECO:0000256" key="1">
    <source>
        <dbReference type="SAM" id="MobiDB-lite"/>
    </source>
</evidence>
<name>A0AAU9IXS5_9CILI</name>
<protein>
    <submittedName>
        <fullName evidence="2">Uncharacterized protein</fullName>
    </submittedName>
</protein>
<evidence type="ECO:0000313" key="2">
    <source>
        <dbReference type="EMBL" id="CAG9319354.1"/>
    </source>
</evidence>
<keyword evidence="3" id="KW-1185">Reference proteome</keyword>
<dbReference type="AlphaFoldDB" id="A0AAU9IXS5"/>
<proteinExistence type="predicted"/>
<accession>A0AAU9IXS5</accession>